<protein>
    <recommendedName>
        <fullName evidence="4">SUN domain-containing protein</fullName>
    </recommendedName>
</protein>
<organism evidence="2 3">
    <name type="scientific">Volvox africanus</name>
    <dbReference type="NCBI Taxonomy" id="51714"/>
    <lineage>
        <taxon>Eukaryota</taxon>
        <taxon>Viridiplantae</taxon>
        <taxon>Chlorophyta</taxon>
        <taxon>core chlorophytes</taxon>
        <taxon>Chlorophyceae</taxon>
        <taxon>CS clade</taxon>
        <taxon>Chlamydomonadales</taxon>
        <taxon>Volvocaceae</taxon>
        <taxon>Volvox</taxon>
    </lineage>
</organism>
<dbReference type="AlphaFoldDB" id="A0A8J4AQ21"/>
<accession>A0A8J4AQ21</accession>
<reference evidence="2" key="1">
    <citation type="journal article" date="2021" name="Proc. Natl. Acad. Sci. U.S.A.">
        <title>Three genomes in the algal genus Volvox reveal the fate of a haploid sex-determining region after a transition to homothallism.</title>
        <authorList>
            <person name="Yamamoto K."/>
            <person name="Hamaji T."/>
            <person name="Kawai-Toyooka H."/>
            <person name="Matsuzaki R."/>
            <person name="Takahashi F."/>
            <person name="Nishimura Y."/>
            <person name="Kawachi M."/>
            <person name="Noguchi H."/>
            <person name="Minakuchi Y."/>
            <person name="Umen J.G."/>
            <person name="Toyoda A."/>
            <person name="Nozaki H."/>
        </authorList>
    </citation>
    <scope>NUCLEOTIDE SEQUENCE</scope>
    <source>
        <strain evidence="2">NIES-3780</strain>
    </source>
</reference>
<feature type="coiled-coil region" evidence="1">
    <location>
        <begin position="309"/>
        <end position="336"/>
    </location>
</feature>
<evidence type="ECO:0000313" key="2">
    <source>
        <dbReference type="EMBL" id="GIL45323.1"/>
    </source>
</evidence>
<gene>
    <name evidence="2" type="ORF">Vafri_2588</name>
</gene>
<keyword evidence="1" id="KW-0175">Coiled coil</keyword>
<sequence length="616" mass="64519">MSRRAGTARAKAKKDDIAKAAAEVLNSINVAPTPAVARPAISGGLLHSTIDGSDLGTDVYLKQPQTSIDQELSPLLLSRRPLLHSSERQSHLAVEELAGIAQTGTRTQGVGNIDGTGCGSFTCDGIGVEPSNDGGAGGYGVGADPLMPSSVPTIPPVASHNQQPWGLTSRIADVAIGAAAGATRLWDAVMLRVVNVVRTAYHLPHAHSRVADPQDDQTEGDAAQRGNPSAAAIVQIAVLVLLFSSLVLGAANYSLARAGSRVQAYQQEEVYELREQLGDWQKHSAATSGEFWEQLRGVRLESQRLGLRLVGLESKLETVVEEVRSLQRAIEAHNAVRSIVQGDAESGGSRSLDSDGVLEALRRQEAPGAAAKGAALAVKGLDDVGLELQGLAPCHLRRLVAAAGPLLPARVTRHSMVIGDETALMRFHWAMSFIFARGAGTSVHPIARHLTDPAATPTCLPLAVTRGAANGSASGSAFVELRLMTPAIVSAISFRYPAYGTWDTSSALLHLSATVHEAPAASGTVPTLLKGRNAVGGESMGDAAAEVRSRRVELPPLQGLECQHLRLTSMAASAAESPGDDGSRMLVHGVTLHVNGNFGNPDYSCMPQVLVHGWVP</sequence>
<dbReference type="Proteomes" id="UP000747399">
    <property type="component" value="Unassembled WGS sequence"/>
</dbReference>
<keyword evidence="3" id="KW-1185">Reference proteome</keyword>
<name>A0A8J4AQ21_9CHLO</name>
<evidence type="ECO:0008006" key="4">
    <source>
        <dbReference type="Google" id="ProtNLM"/>
    </source>
</evidence>
<evidence type="ECO:0000313" key="3">
    <source>
        <dbReference type="Proteomes" id="UP000747399"/>
    </source>
</evidence>
<evidence type="ECO:0000256" key="1">
    <source>
        <dbReference type="SAM" id="Coils"/>
    </source>
</evidence>
<dbReference type="EMBL" id="BNCO01000003">
    <property type="protein sequence ID" value="GIL45323.1"/>
    <property type="molecule type" value="Genomic_DNA"/>
</dbReference>
<comment type="caution">
    <text evidence="2">The sequence shown here is derived from an EMBL/GenBank/DDBJ whole genome shotgun (WGS) entry which is preliminary data.</text>
</comment>
<proteinExistence type="predicted"/>